<evidence type="ECO:0000313" key="2">
    <source>
        <dbReference type="Proteomes" id="UP001190700"/>
    </source>
</evidence>
<reference evidence="1 2" key="1">
    <citation type="journal article" date="2015" name="Genome Biol. Evol.">
        <title>Comparative Genomics of a Bacterivorous Green Alga Reveals Evolutionary Causalities and Consequences of Phago-Mixotrophic Mode of Nutrition.</title>
        <authorList>
            <person name="Burns J.A."/>
            <person name="Paasch A."/>
            <person name="Narechania A."/>
            <person name="Kim E."/>
        </authorList>
    </citation>
    <scope>NUCLEOTIDE SEQUENCE [LARGE SCALE GENOMIC DNA]</scope>
    <source>
        <strain evidence="1 2">PLY_AMNH</strain>
    </source>
</reference>
<organism evidence="1 2">
    <name type="scientific">Cymbomonas tetramitiformis</name>
    <dbReference type="NCBI Taxonomy" id="36881"/>
    <lineage>
        <taxon>Eukaryota</taxon>
        <taxon>Viridiplantae</taxon>
        <taxon>Chlorophyta</taxon>
        <taxon>Pyramimonadophyceae</taxon>
        <taxon>Pyramimonadales</taxon>
        <taxon>Pyramimonadaceae</taxon>
        <taxon>Cymbomonas</taxon>
    </lineage>
</organism>
<proteinExistence type="predicted"/>
<dbReference type="Gene3D" id="3.40.50.300">
    <property type="entry name" value="P-loop containing nucleotide triphosphate hydrolases"/>
    <property type="match status" value="1"/>
</dbReference>
<protein>
    <submittedName>
        <fullName evidence="1">Uncharacterized protein</fullName>
    </submittedName>
</protein>
<sequence length="939" mass="105214">MYQRHCEAINRAAEDAIAQRAIARSEWPNFGEADVGWERLTPLFPVSVDNGLRDVREAESIHSVLSAKYPLQPQLETRISTKAILGSALKSQTRFKSTAQFEYLSDAAELKGLSEVTAEDLERLCVPITFFDDANTERRYVSGQIAGMWLLLTRIGLTIEVRSDCLLPMYKNSLRTTSNPDFGTNMRLVCMPPGTGKTAVVIGACEALMKGPSRESILGEADVWAKQMRATSRTGNFTTHGGIGRFAKRSMAVVVAPDNVYAYWHGSLRSMVNRAVTGGLDWTLFPSESSKKLSVSHLVAAVDRATVESGACVFVLLTPDHFKKFLLLEQQWVWPVTVFDEISAHFRKLSNTPMPLCKELWGMTATPTDLSDMMDGVAKNNPIKVFLGEDYQQCNPDPKKGFMKLYPTEATKILVANVNVLLLLTIPVEINRWISDQMSDLMFAGVACVVNSGCGVNIALSEAQVSMECFVHVPTERPHKGLSPLTRGLQFTWEMWREIDVDRLPSEYRGEWHLEIFEELFSASNLPLSHIPMKYGFVESHTFECVIRKRRADQNCSFSIEVECTWFPGPACTLVSLSTLLSGLERAVDLFQAYEEKCDREFSQVTGWRGVSPVHCEINKINKLMRNKLAYLRLVREKVSLVIDEGHGGAESVFAFAPRDMRLRAASEALLCARCACCFTFESLFVTGWWKGNLQTELGSIDATSEIVGGVRCPNCYIWLQPDREVSAVCNARLARMRTEHAMGRDATLEVIARLIESDAAALAYAPKSPDDEGALARTHFPYPPLPCGVAYALDFALRDAILRHKMRRFVIFCDRERFEHRIGPILDEVTRWSALRARVPAIDVGYRSLLDGSRGALKAVKGNNLTWYSDMSRLGDVRILHLNNQHSDDGKEETHGMNLANTDMLVFVDSTRNSVQAVSRGLRAGRERTDKWLVVYRI</sequence>
<dbReference type="AlphaFoldDB" id="A0AAE0CBL4"/>
<evidence type="ECO:0000313" key="1">
    <source>
        <dbReference type="EMBL" id="KAK3252056.1"/>
    </source>
</evidence>
<keyword evidence="2" id="KW-1185">Reference proteome</keyword>
<accession>A0AAE0CBL4</accession>
<dbReference type="InterPro" id="IPR027417">
    <property type="entry name" value="P-loop_NTPase"/>
</dbReference>
<dbReference type="EMBL" id="LGRX02025641">
    <property type="protein sequence ID" value="KAK3252056.1"/>
    <property type="molecule type" value="Genomic_DNA"/>
</dbReference>
<dbReference type="SUPFAM" id="SSF52540">
    <property type="entry name" value="P-loop containing nucleoside triphosphate hydrolases"/>
    <property type="match status" value="1"/>
</dbReference>
<dbReference type="Proteomes" id="UP001190700">
    <property type="component" value="Unassembled WGS sequence"/>
</dbReference>
<comment type="caution">
    <text evidence="1">The sequence shown here is derived from an EMBL/GenBank/DDBJ whole genome shotgun (WGS) entry which is preliminary data.</text>
</comment>
<name>A0AAE0CBL4_9CHLO</name>
<gene>
    <name evidence="1" type="ORF">CYMTET_38614</name>
</gene>